<dbReference type="GO" id="GO:0050660">
    <property type="term" value="F:flavin adenine dinucleotide binding"/>
    <property type="evidence" value="ECO:0007669"/>
    <property type="project" value="TreeGrafter"/>
</dbReference>
<feature type="domain" description="ERV/ALR sulfhydryl oxidase" evidence="9">
    <location>
        <begin position="94"/>
        <end position="196"/>
    </location>
</feature>
<evidence type="ECO:0000256" key="1">
    <source>
        <dbReference type="ARBA" id="ARBA00001974"/>
    </source>
</evidence>
<evidence type="ECO:0000256" key="6">
    <source>
        <dbReference type="ARBA" id="ARBA00023128"/>
    </source>
</evidence>
<dbReference type="STRING" id="1173061.A0A0J9XKN8"/>
<keyword evidence="11" id="KW-1185">Reference proteome</keyword>
<accession>A0A0J9XKN8</accession>
<keyword evidence="6" id="KW-0496">Mitochondrion</keyword>
<evidence type="ECO:0000256" key="4">
    <source>
        <dbReference type="ARBA" id="ARBA00022827"/>
    </source>
</evidence>
<name>A0A0J9XKN8_GEOCN</name>
<keyword evidence="7" id="KW-1015">Disulfide bond</keyword>
<gene>
    <name evidence="10" type="ORF">BN980_GECA32s00285g</name>
</gene>
<keyword evidence="3 8" id="KW-0285">Flavoprotein</keyword>
<dbReference type="InterPro" id="IPR039799">
    <property type="entry name" value="ALR/ERV"/>
</dbReference>
<dbReference type="EMBL" id="CCBN010000028">
    <property type="protein sequence ID" value="CDO57959.1"/>
    <property type="molecule type" value="Genomic_DNA"/>
</dbReference>
<keyword evidence="4 8" id="KW-0274">FAD</keyword>
<dbReference type="SUPFAM" id="SSF69000">
    <property type="entry name" value="FAD-dependent thiol oxidase"/>
    <property type="match status" value="1"/>
</dbReference>
<evidence type="ECO:0000313" key="10">
    <source>
        <dbReference type="EMBL" id="CDO57959.1"/>
    </source>
</evidence>
<evidence type="ECO:0000259" key="9">
    <source>
        <dbReference type="PROSITE" id="PS51324"/>
    </source>
</evidence>
<dbReference type="Pfam" id="PF04777">
    <property type="entry name" value="Evr1_Alr"/>
    <property type="match status" value="1"/>
</dbReference>
<proteinExistence type="predicted"/>
<evidence type="ECO:0000256" key="2">
    <source>
        <dbReference type="ARBA" id="ARBA00004569"/>
    </source>
</evidence>
<organism evidence="10 11">
    <name type="scientific">Geotrichum candidum</name>
    <name type="common">Oospora lactis</name>
    <name type="synonym">Dipodascus geotrichum</name>
    <dbReference type="NCBI Taxonomy" id="1173061"/>
    <lineage>
        <taxon>Eukaryota</taxon>
        <taxon>Fungi</taxon>
        <taxon>Dikarya</taxon>
        <taxon>Ascomycota</taxon>
        <taxon>Saccharomycotina</taxon>
        <taxon>Dipodascomycetes</taxon>
        <taxon>Dipodascales</taxon>
        <taxon>Dipodascaceae</taxon>
        <taxon>Geotrichum</taxon>
    </lineage>
</organism>
<evidence type="ECO:0000313" key="11">
    <source>
        <dbReference type="Proteomes" id="UP000242525"/>
    </source>
</evidence>
<dbReference type="EC" id="1.8.3.2" evidence="8"/>
<dbReference type="PANTHER" id="PTHR12645">
    <property type="entry name" value="ALR/ERV"/>
    <property type="match status" value="1"/>
</dbReference>
<comment type="subcellular location">
    <subcellularLocation>
        <location evidence="2">Mitochondrion intermembrane space</location>
    </subcellularLocation>
</comment>
<dbReference type="GO" id="GO:0016971">
    <property type="term" value="F:flavin-dependent sulfhydryl oxidase activity"/>
    <property type="evidence" value="ECO:0007669"/>
    <property type="project" value="InterPro"/>
</dbReference>
<evidence type="ECO:0000256" key="8">
    <source>
        <dbReference type="RuleBase" id="RU371123"/>
    </source>
</evidence>
<dbReference type="FunFam" id="1.20.120.310:FF:000003">
    <property type="entry name" value="Sulfhydryl oxidase"/>
    <property type="match status" value="1"/>
</dbReference>
<evidence type="ECO:0000256" key="5">
    <source>
        <dbReference type="ARBA" id="ARBA00023002"/>
    </source>
</evidence>
<dbReference type="Proteomes" id="UP000242525">
    <property type="component" value="Unassembled WGS sequence"/>
</dbReference>
<dbReference type="PANTHER" id="PTHR12645:SF0">
    <property type="entry name" value="FAD-LINKED SULFHYDRYL OXIDASE ALR"/>
    <property type="match status" value="1"/>
</dbReference>
<keyword evidence="5 8" id="KW-0560">Oxidoreductase</keyword>
<dbReference type="AlphaFoldDB" id="A0A0J9XKN8"/>
<reference evidence="10" key="1">
    <citation type="submission" date="2014-03" db="EMBL/GenBank/DDBJ databases">
        <authorList>
            <person name="Casaregola S."/>
        </authorList>
    </citation>
    <scope>NUCLEOTIDE SEQUENCE [LARGE SCALE GENOMIC DNA]</scope>
    <source>
        <strain evidence="10">CLIB 918</strain>
    </source>
</reference>
<dbReference type="OrthoDB" id="17199at2759"/>
<evidence type="ECO:0000256" key="3">
    <source>
        <dbReference type="ARBA" id="ARBA00022630"/>
    </source>
</evidence>
<comment type="catalytic activity">
    <reaction evidence="8">
        <text>2 R'C(R)SH + O2 = R'C(R)S-S(R)CR' + H2O2</text>
        <dbReference type="Rhea" id="RHEA:17357"/>
        <dbReference type="ChEBI" id="CHEBI:15379"/>
        <dbReference type="ChEBI" id="CHEBI:16240"/>
        <dbReference type="ChEBI" id="CHEBI:16520"/>
        <dbReference type="ChEBI" id="CHEBI:17412"/>
        <dbReference type="EC" id="1.8.3.2"/>
    </reaction>
</comment>
<evidence type="ECO:0000256" key="7">
    <source>
        <dbReference type="ARBA" id="ARBA00023157"/>
    </source>
</evidence>
<comment type="cofactor">
    <cofactor evidence="1 8">
        <name>FAD</name>
        <dbReference type="ChEBI" id="CHEBI:57692"/>
    </cofactor>
</comment>
<protein>
    <recommendedName>
        <fullName evidence="8">Sulfhydryl oxidase</fullName>
        <ecNumber evidence="8">1.8.3.2</ecNumber>
    </recommendedName>
</protein>
<dbReference type="Gene3D" id="4.10.320.60">
    <property type="match status" value="1"/>
</dbReference>
<sequence length="206" mass="22063">MPEATDSTPAAPVAPAPRKGTVQIIDGKKVIFDENGKPCRMCNTLSSFTSLSPMKGMKPAAKSSGSGAAAAAAAVGAAAVATTPAAATKSRKDCPPDVEELGRATWTFLHSLAATYPDVASPAEQKQMSSFLSIFSNVYPCWHCAADFRDWVSKPENKPQLNGKDAFGNWLCIAHNEVNTKLGKPEFDCKTWKNRWVDGWPDGRCD</sequence>
<comment type="caution">
    <text evidence="10">The sequence shown here is derived from an EMBL/GenBank/DDBJ whole genome shotgun (WGS) entry which is preliminary data.</text>
</comment>
<dbReference type="InterPro" id="IPR036774">
    <property type="entry name" value="ERV/ALR_sulphydryl_oxid_sf"/>
</dbReference>
<dbReference type="GO" id="GO:0005758">
    <property type="term" value="C:mitochondrial intermembrane space"/>
    <property type="evidence" value="ECO:0007669"/>
    <property type="project" value="UniProtKB-SubCell"/>
</dbReference>
<dbReference type="Gene3D" id="1.20.120.310">
    <property type="entry name" value="ERV/ALR sulfhydryl oxidase domain"/>
    <property type="match status" value="1"/>
</dbReference>
<dbReference type="PROSITE" id="PS51324">
    <property type="entry name" value="ERV_ALR"/>
    <property type="match status" value="1"/>
</dbReference>
<dbReference type="InterPro" id="IPR017905">
    <property type="entry name" value="ERV/ALR_sulphydryl_oxidase"/>
</dbReference>